<accession>A0A7X2LUL5</accession>
<evidence type="ECO:0000256" key="1">
    <source>
        <dbReference type="SAM" id="SignalP"/>
    </source>
</evidence>
<dbReference type="RefSeq" id="WP_154375164.1">
    <property type="nucleotide sequence ID" value="NZ_WKJJ01000008.1"/>
</dbReference>
<dbReference type="EMBL" id="WKJJ01000008">
    <property type="protein sequence ID" value="MRV73019.1"/>
    <property type="molecule type" value="Genomic_DNA"/>
</dbReference>
<evidence type="ECO:0000313" key="3">
    <source>
        <dbReference type="Proteomes" id="UP000446768"/>
    </source>
</evidence>
<dbReference type="InterPro" id="IPR010727">
    <property type="entry name" value="DUF1302"/>
</dbReference>
<organism evidence="2 3">
    <name type="scientific">Pseudoduganella rivuli</name>
    <dbReference type="NCBI Taxonomy" id="2666085"/>
    <lineage>
        <taxon>Bacteria</taxon>
        <taxon>Pseudomonadati</taxon>
        <taxon>Pseudomonadota</taxon>
        <taxon>Betaproteobacteria</taxon>
        <taxon>Burkholderiales</taxon>
        <taxon>Oxalobacteraceae</taxon>
        <taxon>Telluria group</taxon>
        <taxon>Pseudoduganella</taxon>
    </lineage>
</organism>
<keyword evidence="1" id="KW-0732">Signal</keyword>
<name>A0A7X2LUL5_9BURK</name>
<dbReference type="Pfam" id="PF06980">
    <property type="entry name" value="DUF1302"/>
    <property type="match status" value="1"/>
</dbReference>
<reference evidence="2 3" key="1">
    <citation type="submission" date="2019-11" db="EMBL/GenBank/DDBJ databases">
        <title>Novel species isolated from a subtropical stream in China.</title>
        <authorList>
            <person name="Lu H."/>
        </authorList>
    </citation>
    <scope>NUCLEOTIDE SEQUENCE [LARGE SCALE GENOMIC DNA]</scope>
    <source>
        <strain evidence="2 3">FT92W</strain>
    </source>
</reference>
<sequence>MKLQRTWPPLRPTILALALAAFGASAHAYEFDTGSDVKVTWNNTFKYSMAYRLKDADPRLLAGGYQGYGPADFTGFNLDDGNQNFRNKGVVSSRVDWLTEFDAGTRNAGLRVSAAAWYDSAYTGSNDNASAASNAGVLDGYAGNAFTKGTRILHGRNAELLDAFVFGKGSLGDMPGTLRVGRHTLQYGESLFFGANGIANAQGPVDLVKLLSVPGAQFKEILRPVNQVSGQLQLAPNLSLGGYYQFEWRPTRIPGVGSYLSAYDAAGAGATAFLVAPTNSGAPAFYTQPDMKAKNSGQGGLQLKFTPAGSDVEYGLYAARYHDKTPYFYLGFAPAFPPGAPATVQAVYAEGIRTFGASASTVLGGFNVAAEVSVRRNSPLVSDPTPNFLSRQGMGVPANNSGNPAYAVGNTAHANLSAIYVLPTNSLFQGGALLGELAWNRTTSVAFKGSLDPNTTRDATSMRMIFEPAYYQVMDGLDLTVPIGLGYNIDGRSSAIFNFNGGSAHGGDFNIGINGSYQQDWKFGISYVRFLGKTGVFLKNNPATDTPILSYAQPLKDRNYISFNIKRAF</sequence>
<gene>
    <name evidence="2" type="ORF">GJ700_15015</name>
</gene>
<feature type="signal peptide" evidence="1">
    <location>
        <begin position="1"/>
        <end position="28"/>
    </location>
</feature>
<proteinExistence type="predicted"/>
<evidence type="ECO:0000313" key="2">
    <source>
        <dbReference type="EMBL" id="MRV73019.1"/>
    </source>
</evidence>
<keyword evidence="3" id="KW-1185">Reference proteome</keyword>
<dbReference type="AlphaFoldDB" id="A0A7X2LUL5"/>
<dbReference type="Proteomes" id="UP000446768">
    <property type="component" value="Unassembled WGS sequence"/>
</dbReference>
<comment type="caution">
    <text evidence="2">The sequence shown here is derived from an EMBL/GenBank/DDBJ whole genome shotgun (WGS) entry which is preliminary data.</text>
</comment>
<protein>
    <submittedName>
        <fullName evidence="2">DUF1302 family protein</fullName>
    </submittedName>
</protein>
<feature type="chain" id="PRO_5030831992" evidence="1">
    <location>
        <begin position="29"/>
        <end position="569"/>
    </location>
</feature>